<dbReference type="EMBL" id="FWXZ01000001">
    <property type="protein sequence ID" value="SMC38410.1"/>
    <property type="molecule type" value="Genomic_DNA"/>
</dbReference>
<keyword evidence="2" id="KW-1185">Reference proteome</keyword>
<proteinExistence type="predicted"/>
<sequence>MRIVFMGTPEFAVPSLKALIREGYEIAGVFTQPDRPKGRGKKPAPSPVKMAAEEAGIPVFQPEKIRKTGVEDLRNLKPDLCVTAAFGQILSQEILNIPPLGNINVHASLLPRHRGAAPIAHAIMDGDEKAGVTTMFMDAGIDTGDMLLQEATEIGCDETCAELTERLSVIGAELLIRTVKEIEAGTLVRYAQNEAEMTYDPMLDKGMGIIDFMMKDDAVRGRINGLNPWPCVTVPIQGERLKLLRAVTCEGSGEPGSVISADPKNGLRIACGSGAVRILELQAPGGKRMKAEDWLRGHGIPEGTSLREDA</sequence>
<accession>A0AC61PI89</accession>
<evidence type="ECO:0000313" key="1">
    <source>
        <dbReference type="EMBL" id="SMC38410.1"/>
    </source>
</evidence>
<dbReference type="Proteomes" id="UP000192328">
    <property type="component" value="Unassembled WGS sequence"/>
</dbReference>
<name>A0AC61PI89_9FIRM</name>
<reference evidence="1" key="1">
    <citation type="submission" date="2017-04" db="EMBL/GenBank/DDBJ databases">
        <authorList>
            <person name="Varghese N."/>
            <person name="Submissions S."/>
        </authorList>
    </citation>
    <scope>NUCLEOTIDE SEQUENCE</scope>
    <source>
        <strain evidence="1">WTE2008</strain>
    </source>
</reference>
<evidence type="ECO:0000313" key="2">
    <source>
        <dbReference type="Proteomes" id="UP000192328"/>
    </source>
</evidence>
<protein>
    <submittedName>
        <fullName evidence="1">Methionyl-tRNA formyltransferase</fullName>
    </submittedName>
</protein>
<gene>
    <name evidence="1" type="ORF">SAMN06297397_0468</name>
</gene>
<comment type="caution">
    <text evidence="1">The sequence shown here is derived from an EMBL/GenBank/DDBJ whole genome shotgun (WGS) entry which is preliminary data.</text>
</comment>
<organism evidence="1 2">
    <name type="scientific">Aristaeella lactis</name>
    <dbReference type="NCBI Taxonomy" id="3046383"/>
    <lineage>
        <taxon>Bacteria</taxon>
        <taxon>Bacillati</taxon>
        <taxon>Bacillota</taxon>
        <taxon>Clostridia</taxon>
        <taxon>Eubacteriales</taxon>
        <taxon>Aristaeellaceae</taxon>
        <taxon>Aristaeella</taxon>
    </lineage>
</organism>